<feature type="transmembrane region" description="Helical" evidence="1">
    <location>
        <begin position="81"/>
        <end position="99"/>
    </location>
</feature>
<dbReference type="PATRIC" id="fig|1619248.3.peg.2054"/>
<reference evidence="4" key="2">
    <citation type="submission" date="2022-11" db="EMBL/GenBank/DDBJ databases">
        <title>blaNDM-1 and qnrB1 co-producing ST413 Enterobacter.</title>
        <authorList>
            <person name="Halder G."/>
            <person name="Chaudhuri B."/>
            <person name="Dutta S."/>
        </authorList>
    </citation>
    <scope>NUCLEOTIDE SEQUENCE</scope>
    <source>
        <strain evidence="4">PEER684</strain>
    </source>
</reference>
<evidence type="ECO:0000256" key="2">
    <source>
        <dbReference type="SAM" id="SignalP"/>
    </source>
</evidence>
<keyword evidence="1" id="KW-0812">Transmembrane</keyword>
<evidence type="ECO:0000313" key="5">
    <source>
        <dbReference type="Proteomes" id="UP000033352"/>
    </source>
</evidence>
<dbReference type="AlphaFoldDB" id="A0A0F1AUQ4"/>
<sequence length="179" mass="18700">MRTLLPLLLLAFSVPALAHPGHGADSFQAGFFHPLTGLDHLLMLTGAGVLSALSGRKLLLPFATLGMMLVGAVAGSLLGGFSGMEMLIIASLAVCGVMMFKTENRLLLAVPALAMFHGWAHGVEMSGHSFWLFTSGFMFASATVLCASFAAGLLLRRHDGLRKTFGGGLIVSALLALMS</sequence>
<feature type="transmembrane region" description="Helical" evidence="1">
    <location>
        <begin position="106"/>
        <end position="123"/>
    </location>
</feature>
<feature type="chain" id="PRO_5002448887" evidence="2">
    <location>
        <begin position="19"/>
        <end position="179"/>
    </location>
</feature>
<evidence type="ECO:0000313" key="4">
    <source>
        <dbReference type="EMBL" id="MDR9948450.1"/>
    </source>
</evidence>
<protein>
    <submittedName>
        <fullName evidence="4">HupE/UreJ family protein</fullName>
    </submittedName>
    <submittedName>
        <fullName evidence="3">Urease accessory protein UreJ</fullName>
    </submittedName>
</protein>
<evidence type="ECO:0000256" key="1">
    <source>
        <dbReference type="SAM" id="Phobius"/>
    </source>
</evidence>
<reference evidence="3 5" key="1">
    <citation type="submission" date="2015-03" db="EMBL/GenBank/DDBJ databases">
        <authorList>
            <person name="McCorrison J."/>
            <person name="Sanka R."/>
            <person name="Adams M."/>
            <person name="Brinkac L."/>
            <person name="Nierman W."/>
            <person name="Sutton G."/>
            <person name="Nelson K."/>
            <person name="Kiedrowski L."/>
            <person name="Guerrero D."/>
            <person name="Bonomo R."/>
        </authorList>
    </citation>
    <scope>NUCLEOTIDE SEQUENCE [LARGE SCALE GENOMIC DNA]</scope>
    <source>
        <strain evidence="3 5">35699</strain>
    </source>
</reference>
<name>A0A0F1AUQ4_9ENTR</name>
<dbReference type="Proteomes" id="UP000033352">
    <property type="component" value="Unassembled WGS sequence"/>
</dbReference>
<feature type="signal peptide" evidence="2">
    <location>
        <begin position="1"/>
        <end position="18"/>
    </location>
</feature>
<gene>
    <name evidence="4" type="ORF">MX989_20555</name>
    <name evidence="3" type="ORF">SS37_14190</name>
</gene>
<organism evidence="3 5">
    <name type="scientific">Enterobacter sichuanensis</name>
    <dbReference type="NCBI Taxonomy" id="2071710"/>
    <lineage>
        <taxon>Bacteria</taxon>
        <taxon>Pseudomonadati</taxon>
        <taxon>Pseudomonadota</taxon>
        <taxon>Gammaproteobacteria</taxon>
        <taxon>Enterobacterales</taxon>
        <taxon>Enterobacteriaceae</taxon>
        <taxon>Enterobacter</taxon>
        <taxon>Enterobacter cloacae complex</taxon>
    </lineage>
</organism>
<proteinExistence type="predicted"/>
<dbReference type="InterPro" id="IPR007038">
    <property type="entry name" value="HupE_UreJ"/>
</dbReference>
<comment type="caution">
    <text evidence="3">The sequence shown here is derived from an EMBL/GenBank/DDBJ whole genome shotgun (WGS) entry which is preliminary data.</text>
</comment>
<dbReference type="Proteomes" id="UP001185068">
    <property type="component" value="Unassembled WGS sequence"/>
</dbReference>
<dbReference type="PIRSF" id="PIRSF016919">
    <property type="entry name" value="HupE_UreJ"/>
    <property type="match status" value="1"/>
</dbReference>
<feature type="transmembrane region" description="Helical" evidence="1">
    <location>
        <begin position="129"/>
        <end position="155"/>
    </location>
</feature>
<dbReference type="RefSeq" id="WP_025758537.1">
    <property type="nucleotide sequence ID" value="NZ_CP170190.1"/>
</dbReference>
<keyword evidence="1" id="KW-1133">Transmembrane helix</keyword>
<dbReference type="OrthoDB" id="9808192at2"/>
<accession>A0A0F1AUQ4</accession>
<dbReference type="Pfam" id="PF04955">
    <property type="entry name" value="HupE_UreJ"/>
    <property type="match status" value="1"/>
</dbReference>
<keyword evidence="1" id="KW-0472">Membrane</keyword>
<dbReference type="EMBL" id="JALLIR010000001">
    <property type="protein sequence ID" value="MDR9948450.1"/>
    <property type="molecule type" value="Genomic_DNA"/>
</dbReference>
<keyword evidence="2" id="KW-0732">Signal</keyword>
<evidence type="ECO:0000313" key="3">
    <source>
        <dbReference type="EMBL" id="KJN25846.1"/>
    </source>
</evidence>
<dbReference type="EMBL" id="JZYX01000028">
    <property type="protein sequence ID" value="KJN25846.1"/>
    <property type="molecule type" value="Genomic_DNA"/>
</dbReference>